<keyword evidence="2" id="KW-1185">Reference proteome</keyword>
<dbReference type="Proteomes" id="UP000831768">
    <property type="component" value="Plasmid unnamed1"/>
</dbReference>
<proteinExistence type="predicted"/>
<sequence>MARESVSIRRRTFLAIVSAGSTVVAGSVTSRRATDRVHATSPMSIDRVYQIGQQYYVGPKRDRPPASEAQGTIWEITDEEQTDTTRRTLSDGDRWITLNIEPESKRPGEYYLTPEDGVEGIQDVIDRAGGNVVVRLAPGTYVGSELTLAHGVILHGSGRNATTIKLDDDANTDLVTTPDPPRDNVMRCTLRDITFDGNKANNTTGNVVYGAFWNSRFIDCGFHSAPETGFWLAGSEASTDDNYFNGCRFITNAGTGLRGGGNKESHPAVGVVRVNTNWFGNNGGPAIVARGNAWRITNAKLYRNATEQGASIELDRCSYSTISGCDSYVEHSERDHIVVRASEGVTSIGNQIKNNDFRGEYRSAIRCLADSDAITALQVRGNTIQSGGNANNGVVARAENGSFIDCAFTNNVFTGGMNGTKIDLPGEWIRVGNLNTT</sequence>
<name>A0A8U0A7E0_9EURY</name>
<geneLocation type="plasmid" evidence="1 2">
    <name>unnamed1</name>
</geneLocation>
<evidence type="ECO:0000313" key="1">
    <source>
        <dbReference type="EMBL" id="UPM44438.1"/>
    </source>
</evidence>
<keyword evidence="1" id="KW-0614">Plasmid</keyword>
<gene>
    <name evidence="1" type="ORF">MW046_13405</name>
</gene>
<dbReference type="KEGG" id="haad:MW046_13405"/>
<dbReference type="RefSeq" id="WP_247995092.1">
    <property type="nucleotide sequence ID" value="NZ_CP096020.1"/>
</dbReference>
<dbReference type="InterPro" id="IPR011050">
    <property type="entry name" value="Pectin_lyase_fold/virulence"/>
</dbReference>
<dbReference type="AlphaFoldDB" id="A0A8U0A7E0"/>
<reference evidence="1" key="1">
    <citation type="submission" date="2022-04" db="EMBL/GenBank/DDBJ databases">
        <title>Halocatena sp. nov., isolated from a salt lake.</title>
        <authorList>
            <person name="Cui H.-L."/>
        </authorList>
    </citation>
    <scope>NUCLEOTIDE SEQUENCE</scope>
    <source>
        <strain evidence="1">AD-1</strain>
        <plasmid evidence="1">unnamed1</plasmid>
    </source>
</reference>
<protein>
    <submittedName>
        <fullName evidence="1">Right-handed parallel beta-helix repeat-containing protein</fullName>
    </submittedName>
</protein>
<dbReference type="Gene3D" id="2.160.20.10">
    <property type="entry name" value="Single-stranded right-handed beta-helix, Pectin lyase-like"/>
    <property type="match status" value="1"/>
</dbReference>
<accession>A0A8U0A7E0</accession>
<organism evidence="1 2">
    <name type="scientific">Halocatena salina</name>
    <dbReference type="NCBI Taxonomy" id="2934340"/>
    <lineage>
        <taxon>Archaea</taxon>
        <taxon>Methanobacteriati</taxon>
        <taxon>Methanobacteriota</taxon>
        <taxon>Stenosarchaea group</taxon>
        <taxon>Halobacteria</taxon>
        <taxon>Halobacteriales</taxon>
        <taxon>Natronomonadaceae</taxon>
        <taxon>Halocatena</taxon>
    </lineage>
</organism>
<dbReference type="EMBL" id="CP096020">
    <property type="protein sequence ID" value="UPM44438.1"/>
    <property type="molecule type" value="Genomic_DNA"/>
</dbReference>
<evidence type="ECO:0000313" key="2">
    <source>
        <dbReference type="Proteomes" id="UP000831768"/>
    </source>
</evidence>
<dbReference type="SUPFAM" id="SSF51126">
    <property type="entry name" value="Pectin lyase-like"/>
    <property type="match status" value="1"/>
</dbReference>
<dbReference type="GeneID" id="71929062"/>
<dbReference type="InterPro" id="IPR012334">
    <property type="entry name" value="Pectin_lyas_fold"/>
</dbReference>